<organism evidence="1 2">
    <name type="scientific">Zasmidium cellare</name>
    <name type="common">Wine cellar mold</name>
    <name type="synonym">Racodium cellare</name>
    <dbReference type="NCBI Taxonomy" id="395010"/>
    <lineage>
        <taxon>Eukaryota</taxon>
        <taxon>Fungi</taxon>
        <taxon>Dikarya</taxon>
        <taxon>Ascomycota</taxon>
        <taxon>Pezizomycotina</taxon>
        <taxon>Dothideomycetes</taxon>
        <taxon>Dothideomycetidae</taxon>
        <taxon>Mycosphaerellales</taxon>
        <taxon>Mycosphaerellaceae</taxon>
        <taxon>Zasmidium</taxon>
    </lineage>
</organism>
<dbReference type="Proteomes" id="UP001305779">
    <property type="component" value="Unassembled WGS sequence"/>
</dbReference>
<proteinExistence type="predicted"/>
<accession>A0ABR0EHK0</accession>
<keyword evidence="2" id="KW-1185">Reference proteome</keyword>
<evidence type="ECO:0000313" key="2">
    <source>
        <dbReference type="Proteomes" id="UP001305779"/>
    </source>
</evidence>
<dbReference type="EMBL" id="JAXOVC010000006">
    <property type="protein sequence ID" value="KAK4500711.1"/>
    <property type="molecule type" value="Genomic_DNA"/>
</dbReference>
<protein>
    <submittedName>
        <fullName evidence="1">Uncharacterized protein</fullName>
    </submittedName>
</protein>
<sequence length="166" mass="18966">MNIGLMHTVLPPFSLPGYRKMMLGFERVVEKRESSQLDLTHPTADDKRRAAAIALDNALLKFMARNEIIAAHNLISILQEAFTDYSGFANNTKFIEQSRLGKSEELQSVNTDACMKFLTAYEYCALAQDEIRTKVVMELGRTIFVQEFWDDVKADYYEQHAVGVYN</sequence>
<evidence type="ECO:0000313" key="1">
    <source>
        <dbReference type="EMBL" id="KAK4500711.1"/>
    </source>
</evidence>
<comment type="caution">
    <text evidence="1">The sequence shown here is derived from an EMBL/GenBank/DDBJ whole genome shotgun (WGS) entry which is preliminary data.</text>
</comment>
<gene>
    <name evidence="1" type="ORF">PRZ48_008900</name>
</gene>
<reference evidence="1 2" key="1">
    <citation type="journal article" date="2023" name="G3 (Bethesda)">
        <title>A chromosome-level genome assembly of Zasmidium syzygii isolated from banana leaves.</title>
        <authorList>
            <person name="van Westerhoven A.C."/>
            <person name="Mehrabi R."/>
            <person name="Talebi R."/>
            <person name="Steentjes M.B.F."/>
            <person name="Corcolon B."/>
            <person name="Chong P.A."/>
            <person name="Kema G.H.J."/>
            <person name="Seidl M.F."/>
        </authorList>
    </citation>
    <scope>NUCLEOTIDE SEQUENCE [LARGE SCALE GENOMIC DNA]</scope>
    <source>
        <strain evidence="1 2">P124</strain>
    </source>
</reference>
<name>A0ABR0EHK0_ZASCE</name>